<evidence type="ECO:0000313" key="2">
    <source>
        <dbReference type="Proteomes" id="UP001163046"/>
    </source>
</evidence>
<keyword evidence="2" id="KW-1185">Reference proteome</keyword>
<feature type="non-terminal residue" evidence="1">
    <location>
        <position position="177"/>
    </location>
</feature>
<organism evidence="1 2">
    <name type="scientific">Desmophyllum pertusum</name>
    <dbReference type="NCBI Taxonomy" id="174260"/>
    <lineage>
        <taxon>Eukaryota</taxon>
        <taxon>Metazoa</taxon>
        <taxon>Cnidaria</taxon>
        <taxon>Anthozoa</taxon>
        <taxon>Hexacorallia</taxon>
        <taxon>Scleractinia</taxon>
        <taxon>Caryophylliina</taxon>
        <taxon>Caryophylliidae</taxon>
        <taxon>Desmophyllum</taxon>
    </lineage>
</organism>
<proteinExistence type="predicted"/>
<protein>
    <submittedName>
        <fullName evidence="1">Uncharacterized protein</fullName>
    </submittedName>
</protein>
<dbReference type="AlphaFoldDB" id="A0A9W9Y907"/>
<gene>
    <name evidence="1" type="ORF">OS493_029931</name>
</gene>
<accession>A0A9W9Y907</accession>
<comment type="caution">
    <text evidence="1">The sequence shown here is derived from an EMBL/GenBank/DDBJ whole genome shotgun (WGS) entry which is preliminary data.</text>
</comment>
<dbReference type="Proteomes" id="UP001163046">
    <property type="component" value="Unassembled WGS sequence"/>
</dbReference>
<dbReference type="OrthoDB" id="5989064at2759"/>
<evidence type="ECO:0000313" key="1">
    <source>
        <dbReference type="EMBL" id="KAJ7325379.1"/>
    </source>
</evidence>
<sequence length="177" mass="19595">MVAPIAREAYSRAAKALGMDPDRLSTLLEEPTEVIQNKSLKDFHAVLERSIQPFIDAKNALTSTSLIVLATAKRTNLLALQNESIFDVIDSLISVPVQNITFIFHWTAQQQAKLRNYTVDDMSYYRGGGLRGLGNDSLLALVNFILKESLLPRTVSPPTFSPCKRGLSRSRNDAVCT</sequence>
<dbReference type="EMBL" id="MU827808">
    <property type="protein sequence ID" value="KAJ7325379.1"/>
    <property type="molecule type" value="Genomic_DNA"/>
</dbReference>
<name>A0A9W9Y907_9CNID</name>
<reference evidence="1" key="1">
    <citation type="submission" date="2023-01" db="EMBL/GenBank/DDBJ databases">
        <title>Genome assembly of the deep-sea coral Lophelia pertusa.</title>
        <authorList>
            <person name="Herrera S."/>
            <person name="Cordes E."/>
        </authorList>
    </citation>
    <scope>NUCLEOTIDE SEQUENCE</scope>
    <source>
        <strain evidence="1">USNM1676648</strain>
        <tissue evidence="1">Polyp</tissue>
    </source>
</reference>